<dbReference type="AlphaFoldDB" id="A0A1I3NUT5"/>
<feature type="domain" description="UspA" evidence="2">
    <location>
        <begin position="1"/>
        <end position="127"/>
    </location>
</feature>
<dbReference type="RefSeq" id="WP_005581476.1">
    <property type="nucleotide sequence ID" value="NZ_FORO01000015.1"/>
</dbReference>
<dbReference type="Pfam" id="PF00582">
    <property type="entry name" value="Usp"/>
    <property type="match status" value="2"/>
</dbReference>
<evidence type="ECO:0000256" key="1">
    <source>
        <dbReference type="ARBA" id="ARBA00008791"/>
    </source>
</evidence>
<dbReference type="Gene3D" id="3.40.50.620">
    <property type="entry name" value="HUPs"/>
    <property type="match status" value="2"/>
</dbReference>
<dbReference type="InterPro" id="IPR014729">
    <property type="entry name" value="Rossmann-like_a/b/a_fold"/>
</dbReference>
<dbReference type="InterPro" id="IPR006015">
    <property type="entry name" value="Universal_stress_UspA"/>
</dbReference>
<dbReference type="PANTHER" id="PTHR46268:SF6">
    <property type="entry name" value="UNIVERSAL STRESS PROTEIN UP12"/>
    <property type="match status" value="1"/>
</dbReference>
<dbReference type="InterPro" id="IPR006016">
    <property type="entry name" value="UspA"/>
</dbReference>
<dbReference type="PRINTS" id="PR01438">
    <property type="entry name" value="UNVRSLSTRESS"/>
</dbReference>
<dbReference type="GeneID" id="14207876"/>
<dbReference type="CDD" id="cd00293">
    <property type="entry name" value="USP-like"/>
    <property type="match status" value="2"/>
</dbReference>
<proteinExistence type="inferred from homology"/>
<dbReference type="EMBL" id="FORO01000015">
    <property type="protein sequence ID" value="SFJ12780.1"/>
    <property type="molecule type" value="Genomic_DNA"/>
</dbReference>
<sequence length="276" mass="29037">MYDDILIATDGSDAATTAATAGIALARTLGATVHALSVVEDETDETRRKRRREHAETVANRAIDAGCEADSAVLTGQAASEIREYAATADVDVIVVGTHGRTGLRQALLGSVALEVIRDARLPVLTVGSDATWDCEKSPIEDLCLATDGATGATAATSHALSVADACDARLHALYAVDVDPDSPELHEAFEKHGERTTAEVAEQAQERGLETSQHVEHGPATDVVLEYTDAETVDLLVMGTESKSTLERLVVGSVSQRVVPNADVPVLTVRTVESS</sequence>
<dbReference type="Proteomes" id="UP000182829">
    <property type="component" value="Unassembled WGS sequence"/>
</dbReference>
<dbReference type="SUPFAM" id="SSF52402">
    <property type="entry name" value="Adenine nucleotide alpha hydrolases-like"/>
    <property type="match status" value="2"/>
</dbReference>
<dbReference type="OrthoDB" id="105697at2157"/>
<feature type="domain" description="UspA" evidence="2">
    <location>
        <begin position="144"/>
        <end position="271"/>
    </location>
</feature>
<gene>
    <name evidence="3" type="ORF">SAMN05443661_11510</name>
</gene>
<dbReference type="PANTHER" id="PTHR46268">
    <property type="entry name" value="STRESS RESPONSE PROTEIN NHAX"/>
    <property type="match status" value="1"/>
</dbReference>
<evidence type="ECO:0000259" key="2">
    <source>
        <dbReference type="Pfam" id="PF00582"/>
    </source>
</evidence>
<dbReference type="OMA" id="IREHTYL"/>
<organism evidence="3 4">
    <name type="scientific">Natronobacterium gregoryi</name>
    <dbReference type="NCBI Taxonomy" id="44930"/>
    <lineage>
        <taxon>Archaea</taxon>
        <taxon>Methanobacteriati</taxon>
        <taxon>Methanobacteriota</taxon>
        <taxon>Stenosarchaea group</taxon>
        <taxon>Halobacteria</taxon>
        <taxon>Halobacteriales</taxon>
        <taxon>Natrialbaceae</taxon>
        <taxon>Natronobacterium</taxon>
    </lineage>
</organism>
<comment type="similarity">
    <text evidence="1">Belongs to the universal stress protein A family.</text>
</comment>
<evidence type="ECO:0000313" key="4">
    <source>
        <dbReference type="Proteomes" id="UP000182829"/>
    </source>
</evidence>
<reference evidence="3 4" key="1">
    <citation type="submission" date="2016-10" db="EMBL/GenBank/DDBJ databases">
        <authorList>
            <person name="de Groot N.N."/>
        </authorList>
    </citation>
    <scope>NUCLEOTIDE SEQUENCE [LARGE SCALE GENOMIC DNA]</scope>
    <source>
        <strain evidence="3 4">SP2</strain>
    </source>
</reference>
<evidence type="ECO:0000313" key="3">
    <source>
        <dbReference type="EMBL" id="SFJ12780.1"/>
    </source>
</evidence>
<name>A0A1I3NUT5_9EURY</name>
<protein>
    <submittedName>
        <fullName evidence="3">Nucleotide-binding universal stress protein, UspA family</fullName>
    </submittedName>
</protein>
<accession>A0A1I3NUT5</accession>